<proteinExistence type="predicted"/>
<reference evidence="2" key="1">
    <citation type="submission" date="2022-01" db="EMBL/GenBank/DDBJ databases">
        <title>PSI-footprinting approach for the identification of protein synthesis inhibitor producers.</title>
        <authorList>
            <person name="Handel F."/>
            <person name="Kulik A."/>
            <person name="Wex K.W."/>
            <person name="Berscheid A."/>
            <person name="Saur J.S."/>
            <person name="Winkler A."/>
            <person name="Wibberg D."/>
            <person name="Kalinowski J."/>
            <person name="Broetz-Oesterhelt H."/>
            <person name="Mast Y."/>
        </authorList>
    </citation>
    <scope>NUCLEOTIDE SEQUENCE</scope>
    <source>
        <strain evidence="2">KNN 49.3e</strain>
    </source>
</reference>
<keyword evidence="3" id="KW-1185">Reference proteome</keyword>
<dbReference type="InterPro" id="IPR024344">
    <property type="entry name" value="MDMPI_metal-binding"/>
</dbReference>
<dbReference type="InterPro" id="IPR017517">
    <property type="entry name" value="Maleyloyr_isom"/>
</dbReference>
<name>A0ABY4NQ26_9PSEU</name>
<sequence length="272" mass="29984">MEIFGPVLDVRPLFGRERHELLTLLGSLSAEEWSAPTVCPGWTVHDVAGHILNDYMRRLSGGRDHFPGAEFANDETLPAYLARVNDEFVRAMRQCSPQLIVQLLTALGPDLDRLWETYDLTASAALDVSWAGDGPSPAWLDIAREYTEFWVHQQQIRDAVGRPGADQPELVGPVLDAFMRALPHTLRDVVRPEGTVVRVVLDDGGTWHARSDGQRWRMADGGDPAATVTMRPGDFWRLATRGISVEEARRRADTAGDPDLAGAVTTLLAVIA</sequence>
<feature type="domain" description="Mycothiol-dependent maleylpyruvate isomerase metal-binding" evidence="1">
    <location>
        <begin position="15"/>
        <end position="156"/>
    </location>
</feature>
<dbReference type="SUPFAM" id="SSF109854">
    <property type="entry name" value="DinB/YfiT-like putative metalloenzymes"/>
    <property type="match status" value="1"/>
</dbReference>
<dbReference type="InterPro" id="IPR034660">
    <property type="entry name" value="DinB/YfiT-like"/>
</dbReference>
<organism evidence="2 3">
    <name type="scientific">Amycolatopsis thermalba</name>
    <dbReference type="NCBI Taxonomy" id="944492"/>
    <lineage>
        <taxon>Bacteria</taxon>
        <taxon>Bacillati</taxon>
        <taxon>Actinomycetota</taxon>
        <taxon>Actinomycetes</taxon>
        <taxon>Pseudonocardiales</taxon>
        <taxon>Pseudonocardiaceae</taxon>
        <taxon>Amycolatopsis</taxon>
    </lineage>
</organism>
<dbReference type="RefSeq" id="WP_116110263.1">
    <property type="nucleotide sequence ID" value="NZ_CP091196.1"/>
</dbReference>
<accession>A0ABY4NQ26</accession>
<protein>
    <submittedName>
        <fullName evidence="2">Maleylpyruvate isomerase family mycothiol-dependent enzyme</fullName>
    </submittedName>
</protein>
<dbReference type="GO" id="GO:0016853">
    <property type="term" value="F:isomerase activity"/>
    <property type="evidence" value="ECO:0007669"/>
    <property type="project" value="UniProtKB-KW"/>
</dbReference>
<dbReference type="NCBIfam" id="TIGR03083">
    <property type="entry name" value="maleylpyruvate isomerase family mycothiol-dependent enzyme"/>
    <property type="match status" value="1"/>
</dbReference>
<dbReference type="Gene3D" id="1.20.120.450">
    <property type="entry name" value="dinb family like domain"/>
    <property type="match status" value="1"/>
</dbReference>
<dbReference type="EMBL" id="CP091196">
    <property type="protein sequence ID" value="UQS21617.1"/>
    <property type="molecule type" value="Genomic_DNA"/>
</dbReference>
<dbReference type="Proteomes" id="UP000830158">
    <property type="component" value="Chromosome"/>
</dbReference>
<evidence type="ECO:0000259" key="1">
    <source>
        <dbReference type="Pfam" id="PF11716"/>
    </source>
</evidence>
<keyword evidence="2" id="KW-0413">Isomerase</keyword>
<evidence type="ECO:0000313" key="2">
    <source>
        <dbReference type="EMBL" id="UQS21617.1"/>
    </source>
</evidence>
<evidence type="ECO:0000313" key="3">
    <source>
        <dbReference type="Proteomes" id="UP000830158"/>
    </source>
</evidence>
<dbReference type="Pfam" id="PF11716">
    <property type="entry name" value="MDMPI_N"/>
    <property type="match status" value="1"/>
</dbReference>
<gene>
    <name evidence="2" type="ORF">L1857_01630</name>
</gene>